<sequence>MQIYAGQRNVTEQFYNFFDTNVNLGTSLNGSFQNGAEEESYLRAVEIIHDYFAPSDGSVSERFEARFAGYAAFIEGDCETDGDVDALVVGFYEEVMEFIESGEFDEISVRDQNAVIGLASELIIQLWSRGVERPADSSGGGTSTETSAYNPITENFRANIELQISVTDFVPFIGEDILRDTDCAGGYDGGLDGSNYSRFNPYGRRDDDDHWPNAFTLEALNYENQTTIINLDYRYPRVTELSLEEAAPAEPAPESTPRRRLTLGGNIAGQQ</sequence>
<dbReference type="EMBL" id="METP01000023">
    <property type="protein sequence ID" value="OGC06220.1"/>
    <property type="molecule type" value="Genomic_DNA"/>
</dbReference>
<protein>
    <submittedName>
        <fullName evidence="2">Uncharacterized protein</fullName>
    </submittedName>
</protein>
<feature type="region of interest" description="Disordered" evidence="1">
    <location>
        <begin position="244"/>
        <end position="271"/>
    </location>
</feature>
<reference evidence="2 3" key="1">
    <citation type="journal article" date="2016" name="Nat. Commun.">
        <title>Thousands of microbial genomes shed light on interconnected biogeochemical processes in an aquifer system.</title>
        <authorList>
            <person name="Anantharaman K."/>
            <person name="Brown C.T."/>
            <person name="Hug L.A."/>
            <person name="Sharon I."/>
            <person name="Castelle C.J."/>
            <person name="Probst A.J."/>
            <person name="Thomas B.C."/>
            <person name="Singh A."/>
            <person name="Wilkins M.J."/>
            <person name="Karaoz U."/>
            <person name="Brodie E.L."/>
            <person name="Williams K.H."/>
            <person name="Hubbard S.S."/>
            <person name="Banfield J.F."/>
        </authorList>
    </citation>
    <scope>NUCLEOTIDE SEQUENCE [LARGE SCALE GENOMIC DNA]</scope>
</reference>
<proteinExistence type="predicted"/>
<feature type="compositionally biased region" description="Low complexity" evidence="1">
    <location>
        <begin position="244"/>
        <end position="255"/>
    </location>
</feature>
<accession>A0A1F4RDG9</accession>
<organism evidence="2 3">
    <name type="scientific">candidate division WOR-1 bacterium RIFCSPLOWO2_02_FULL_46_20</name>
    <dbReference type="NCBI Taxonomy" id="1802567"/>
    <lineage>
        <taxon>Bacteria</taxon>
        <taxon>Bacillati</taxon>
        <taxon>Saganbacteria</taxon>
    </lineage>
</organism>
<name>A0A1F4RDG9_UNCSA</name>
<evidence type="ECO:0000313" key="3">
    <source>
        <dbReference type="Proteomes" id="UP000176938"/>
    </source>
</evidence>
<comment type="caution">
    <text evidence="2">The sequence shown here is derived from an EMBL/GenBank/DDBJ whole genome shotgun (WGS) entry which is preliminary data.</text>
</comment>
<evidence type="ECO:0000256" key="1">
    <source>
        <dbReference type="SAM" id="MobiDB-lite"/>
    </source>
</evidence>
<evidence type="ECO:0000313" key="2">
    <source>
        <dbReference type="EMBL" id="OGC06220.1"/>
    </source>
</evidence>
<dbReference type="Proteomes" id="UP000176938">
    <property type="component" value="Unassembled WGS sequence"/>
</dbReference>
<dbReference type="AlphaFoldDB" id="A0A1F4RDG9"/>
<gene>
    <name evidence="2" type="ORF">A3H38_01520</name>
</gene>